<organism evidence="6 7">
    <name type="scientific">candidate division WOR-1 bacterium RIFOXYB2_FULL_48_7</name>
    <dbReference type="NCBI Taxonomy" id="1802583"/>
    <lineage>
        <taxon>Bacteria</taxon>
        <taxon>Bacillati</taxon>
        <taxon>Saganbacteria</taxon>
    </lineage>
</organism>
<dbReference type="InterPro" id="IPR036986">
    <property type="entry name" value="S4_RNA-bd_sf"/>
</dbReference>
<keyword evidence="3" id="KW-0694">RNA-binding</keyword>
<dbReference type="PROSITE" id="PS50889">
    <property type="entry name" value="S4"/>
    <property type="match status" value="1"/>
</dbReference>
<dbReference type="PANTHER" id="PTHR47683">
    <property type="entry name" value="PSEUDOURIDINE SYNTHASE FAMILY PROTEIN-RELATED"/>
    <property type="match status" value="1"/>
</dbReference>
<dbReference type="InterPro" id="IPR020103">
    <property type="entry name" value="PsdUridine_synth_cat_dom_sf"/>
</dbReference>
<dbReference type="GO" id="GO:0003723">
    <property type="term" value="F:RNA binding"/>
    <property type="evidence" value="ECO:0007669"/>
    <property type="project" value="UniProtKB-KW"/>
</dbReference>
<dbReference type="Proteomes" id="UP000178951">
    <property type="component" value="Unassembled WGS sequence"/>
</dbReference>
<evidence type="ECO:0000256" key="1">
    <source>
        <dbReference type="ARBA" id="ARBA00008348"/>
    </source>
</evidence>
<dbReference type="InterPro" id="IPR002942">
    <property type="entry name" value="S4_RNA-bd"/>
</dbReference>
<dbReference type="EC" id="5.4.99.-" evidence="4"/>
<feature type="domain" description="RNA-binding S4" evidence="5">
    <location>
        <begin position="3"/>
        <end position="62"/>
    </location>
</feature>
<name>A0A1F4TW17_UNCSA</name>
<sequence length="227" mass="25832">MIIRLNKYLADSGVASRRKADELVRQGRVSINGIPVTNLGSRIDIEKDKVFVDGKPVAGSLAKKIYIKLYKPRGVVSSCVSQRGEETVVRLLKGIKERLFPVGRLDKDSEGLLLMTNDGELANQLMHPRYEHEKEYLIDVTRPLTAEQLERWEAGVILDGEKTLPAKVFLESERQFRIILKEGKNRQIRRMVEAVGNRVKNILRLRIGKIKLGRLQPGQYEYLNSLA</sequence>
<dbReference type="InterPro" id="IPR006145">
    <property type="entry name" value="PsdUridine_synth_RsuA/RluA"/>
</dbReference>
<dbReference type="InterPro" id="IPR020094">
    <property type="entry name" value="TruA/RsuA/RluB/E/F_N"/>
</dbReference>
<dbReference type="PANTHER" id="PTHR47683:SF2">
    <property type="entry name" value="RNA-BINDING S4 DOMAIN-CONTAINING PROTEIN"/>
    <property type="match status" value="1"/>
</dbReference>
<evidence type="ECO:0000313" key="6">
    <source>
        <dbReference type="EMBL" id="OGC36857.1"/>
    </source>
</evidence>
<dbReference type="SUPFAM" id="SSF55174">
    <property type="entry name" value="Alpha-L RNA-binding motif"/>
    <property type="match status" value="1"/>
</dbReference>
<protein>
    <recommendedName>
        <fullName evidence="4">Pseudouridine synthase</fullName>
        <ecNumber evidence="4">5.4.99.-</ecNumber>
    </recommendedName>
</protein>
<dbReference type="GO" id="GO:0120159">
    <property type="term" value="F:rRNA pseudouridine synthase activity"/>
    <property type="evidence" value="ECO:0007669"/>
    <property type="project" value="UniProtKB-ARBA"/>
</dbReference>
<dbReference type="Gene3D" id="3.30.70.1560">
    <property type="entry name" value="Alpha-L RNA-binding motif"/>
    <property type="match status" value="1"/>
</dbReference>
<dbReference type="Pfam" id="PF01479">
    <property type="entry name" value="S4"/>
    <property type="match status" value="1"/>
</dbReference>
<dbReference type="FunFam" id="3.10.290.10:FF:000003">
    <property type="entry name" value="Pseudouridine synthase"/>
    <property type="match status" value="1"/>
</dbReference>
<evidence type="ECO:0000256" key="2">
    <source>
        <dbReference type="ARBA" id="ARBA00023235"/>
    </source>
</evidence>
<keyword evidence="2 4" id="KW-0413">Isomerase</keyword>
<dbReference type="InterPro" id="IPR000748">
    <property type="entry name" value="PsdUridine_synth_RsuA/RluB/E/F"/>
</dbReference>
<dbReference type="SUPFAM" id="SSF55120">
    <property type="entry name" value="Pseudouridine synthase"/>
    <property type="match status" value="1"/>
</dbReference>
<evidence type="ECO:0000256" key="4">
    <source>
        <dbReference type="RuleBase" id="RU003887"/>
    </source>
</evidence>
<dbReference type="PROSITE" id="PS01149">
    <property type="entry name" value="PSI_RSU"/>
    <property type="match status" value="1"/>
</dbReference>
<dbReference type="Gene3D" id="3.30.70.580">
    <property type="entry name" value="Pseudouridine synthase I, catalytic domain, N-terminal subdomain"/>
    <property type="match status" value="1"/>
</dbReference>
<dbReference type="InterPro" id="IPR042092">
    <property type="entry name" value="PsdUridine_s_RsuA/RluB/E/F_cat"/>
</dbReference>
<dbReference type="InterPro" id="IPR050343">
    <property type="entry name" value="RsuA_PseudoU_synthase"/>
</dbReference>
<dbReference type="Pfam" id="PF00849">
    <property type="entry name" value="PseudoU_synth_2"/>
    <property type="match status" value="1"/>
</dbReference>
<reference evidence="6 7" key="1">
    <citation type="journal article" date="2016" name="Nat. Commun.">
        <title>Thousands of microbial genomes shed light on interconnected biogeochemical processes in an aquifer system.</title>
        <authorList>
            <person name="Anantharaman K."/>
            <person name="Brown C.T."/>
            <person name="Hug L.A."/>
            <person name="Sharon I."/>
            <person name="Castelle C.J."/>
            <person name="Probst A.J."/>
            <person name="Thomas B.C."/>
            <person name="Singh A."/>
            <person name="Wilkins M.J."/>
            <person name="Karaoz U."/>
            <person name="Brodie E.L."/>
            <person name="Williams K.H."/>
            <person name="Hubbard S.S."/>
            <person name="Banfield J.F."/>
        </authorList>
    </citation>
    <scope>NUCLEOTIDE SEQUENCE [LARGE SCALE GENOMIC DNA]</scope>
</reference>
<proteinExistence type="inferred from homology"/>
<evidence type="ECO:0000313" key="7">
    <source>
        <dbReference type="Proteomes" id="UP000178951"/>
    </source>
</evidence>
<dbReference type="STRING" id="1802583.A2311_02955"/>
<dbReference type="GO" id="GO:0000455">
    <property type="term" value="P:enzyme-directed rRNA pseudouridine synthesis"/>
    <property type="evidence" value="ECO:0007669"/>
    <property type="project" value="UniProtKB-ARBA"/>
</dbReference>
<dbReference type="SMART" id="SM00363">
    <property type="entry name" value="S4"/>
    <property type="match status" value="1"/>
</dbReference>
<dbReference type="CDD" id="cd00165">
    <property type="entry name" value="S4"/>
    <property type="match status" value="1"/>
</dbReference>
<evidence type="ECO:0000259" key="5">
    <source>
        <dbReference type="SMART" id="SM00363"/>
    </source>
</evidence>
<dbReference type="EMBL" id="MEUF01000004">
    <property type="protein sequence ID" value="OGC36857.1"/>
    <property type="molecule type" value="Genomic_DNA"/>
</dbReference>
<accession>A0A1F4TW17</accession>
<evidence type="ECO:0000256" key="3">
    <source>
        <dbReference type="PROSITE-ProRule" id="PRU00182"/>
    </source>
</evidence>
<comment type="caution">
    <text evidence="6">The sequence shown here is derived from an EMBL/GenBank/DDBJ whole genome shotgun (WGS) entry which is preliminary data.</text>
</comment>
<gene>
    <name evidence="6" type="ORF">A2311_02955</name>
</gene>
<dbReference type="CDD" id="cd02870">
    <property type="entry name" value="PseudoU_synth_RsuA_like"/>
    <property type="match status" value="1"/>
</dbReference>
<dbReference type="Gene3D" id="3.10.290.10">
    <property type="entry name" value="RNA-binding S4 domain"/>
    <property type="match status" value="1"/>
</dbReference>
<dbReference type="InterPro" id="IPR018496">
    <property type="entry name" value="PsdUridine_synth_RsuA/RluB_CS"/>
</dbReference>
<dbReference type="AlphaFoldDB" id="A0A1F4TW17"/>
<comment type="similarity">
    <text evidence="1 4">Belongs to the pseudouridine synthase RsuA family.</text>
</comment>
<dbReference type="NCBIfam" id="TIGR00093">
    <property type="entry name" value="pseudouridine synthase"/>
    <property type="match status" value="1"/>
</dbReference>